<dbReference type="GO" id="GO:0005975">
    <property type="term" value="P:carbohydrate metabolic process"/>
    <property type="evidence" value="ECO:0007669"/>
    <property type="project" value="InterPro"/>
</dbReference>
<keyword evidence="6" id="KW-1185">Reference proteome</keyword>
<dbReference type="SUPFAM" id="SSF49384">
    <property type="entry name" value="Carbohydrate-binding domain"/>
    <property type="match status" value="1"/>
</dbReference>
<dbReference type="SMART" id="SM00637">
    <property type="entry name" value="CBD_II"/>
    <property type="match status" value="1"/>
</dbReference>
<dbReference type="RefSeq" id="WP_091660567.1">
    <property type="nucleotide sequence ID" value="NZ_LT594323.1"/>
</dbReference>
<keyword evidence="3" id="KW-0472">Membrane</keyword>
<sequence length="345" mass="36330">MIEIDTDVELFHPADRVWRALTERPLLATWFAEAAPAAGLVLRTAGLPGFDTDVAVQVRAQRAPELLVARLREDARQTLLTARLTATGHGCRLALHELLEQGTWDAEGRAEQHRQALTVRLPALLDWLAFQQVDLRREEDALTRELPVLRPRVGNGRRRVLLAAGLGCLALAGGAGLWAARPDPPPPARVPEAAPLRMPSVAAPTPVATPTRRPPATGRATPSASPTPTATPGRTRSPSAAPVALTARYETVADRVFGYRGELVVTNPGPTVGADWAATVTLGGGASVGTVNGAEWTQEGTRVTFTGATPAAGASVTVRFDVRDPDPLATAPRGCTIDGSPCAGL</sequence>
<dbReference type="Proteomes" id="UP000199385">
    <property type="component" value="Chromosome I"/>
</dbReference>
<feature type="transmembrane region" description="Helical" evidence="3">
    <location>
        <begin position="160"/>
        <end position="180"/>
    </location>
</feature>
<dbReference type="AlphaFoldDB" id="A0A1A8ZD95"/>
<gene>
    <name evidence="5" type="ORF">GA0070611_1771</name>
</gene>
<organism evidence="5 6">
    <name type="scientific">Micromonospora auratinigra</name>
    <dbReference type="NCBI Taxonomy" id="261654"/>
    <lineage>
        <taxon>Bacteria</taxon>
        <taxon>Bacillati</taxon>
        <taxon>Actinomycetota</taxon>
        <taxon>Actinomycetes</taxon>
        <taxon>Micromonosporales</taxon>
        <taxon>Micromonosporaceae</taxon>
        <taxon>Micromonospora</taxon>
    </lineage>
</organism>
<proteinExistence type="inferred from homology"/>
<accession>A0A1A8ZD95</accession>
<evidence type="ECO:0000256" key="2">
    <source>
        <dbReference type="SAM" id="MobiDB-lite"/>
    </source>
</evidence>
<evidence type="ECO:0000256" key="3">
    <source>
        <dbReference type="SAM" id="Phobius"/>
    </source>
</evidence>
<dbReference type="PATRIC" id="fig|261654.4.peg.1797"/>
<dbReference type="OrthoDB" id="9803476at2"/>
<evidence type="ECO:0000313" key="6">
    <source>
        <dbReference type="Proteomes" id="UP000199385"/>
    </source>
</evidence>
<dbReference type="CDD" id="cd07814">
    <property type="entry name" value="SRPBCC_CalC_Aha1-like"/>
    <property type="match status" value="1"/>
</dbReference>
<evidence type="ECO:0000313" key="5">
    <source>
        <dbReference type="EMBL" id="SBT41861.1"/>
    </source>
</evidence>
<dbReference type="InterPro" id="IPR013538">
    <property type="entry name" value="ASHA1/2-like_C"/>
</dbReference>
<dbReference type="InterPro" id="IPR012291">
    <property type="entry name" value="CBM2_carb-bd_dom_sf"/>
</dbReference>
<dbReference type="Gene3D" id="2.60.40.290">
    <property type="match status" value="1"/>
</dbReference>
<reference evidence="6" key="1">
    <citation type="submission" date="2016-06" db="EMBL/GenBank/DDBJ databases">
        <authorList>
            <person name="Varghese N."/>
            <person name="Submissions Spin"/>
        </authorList>
    </citation>
    <scope>NUCLEOTIDE SEQUENCE [LARGE SCALE GENOMIC DNA]</scope>
    <source>
        <strain evidence="6">DSM 44815</strain>
    </source>
</reference>
<dbReference type="InterPro" id="IPR001919">
    <property type="entry name" value="CBD2"/>
</dbReference>
<dbReference type="Pfam" id="PF08327">
    <property type="entry name" value="AHSA1"/>
    <property type="match status" value="1"/>
</dbReference>
<dbReference type="InterPro" id="IPR008965">
    <property type="entry name" value="CBM2/CBM3_carb-bd_dom_sf"/>
</dbReference>
<dbReference type="EMBL" id="LT594323">
    <property type="protein sequence ID" value="SBT41861.1"/>
    <property type="molecule type" value="Genomic_DNA"/>
</dbReference>
<dbReference type="STRING" id="261654.GA0070611_1771"/>
<dbReference type="SUPFAM" id="SSF55961">
    <property type="entry name" value="Bet v1-like"/>
    <property type="match status" value="1"/>
</dbReference>
<dbReference type="Gene3D" id="3.30.530.20">
    <property type="match status" value="1"/>
</dbReference>
<dbReference type="GO" id="GO:0030247">
    <property type="term" value="F:polysaccharide binding"/>
    <property type="evidence" value="ECO:0007669"/>
    <property type="project" value="UniProtKB-UniRule"/>
</dbReference>
<name>A0A1A8ZD95_9ACTN</name>
<feature type="region of interest" description="Disordered" evidence="2">
    <location>
        <begin position="183"/>
        <end position="242"/>
    </location>
</feature>
<feature type="compositionally biased region" description="Low complexity" evidence="2">
    <location>
        <begin position="190"/>
        <end position="239"/>
    </location>
</feature>
<evidence type="ECO:0000256" key="1">
    <source>
        <dbReference type="ARBA" id="ARBA00006817"/>
    </source>
</evidence>
<feature type="domain" description="CBM2" evidence="4">
    <location>
        <begin position="238"/>
        <end position="345"/>
    </location>
</feature>
<dbReference type="PROSITE" id="PS51173">
    <property type="entry name" value="CBM2"/>
    <property type="match status" value="1"/>
</dbReference>
<keyword evidence="3" id="KW-1133">Transmembrane helix</keyword>
<evidence type="ECO:0000259" key="4">
    <source>
        <dbReference type="PROSITE" id="PS51173"/>
    </source>
</evidence>
<comment type="similarity">
    <text evidence="1">Belongs to the AHA1 family.</text>
</comment>
<protein>
    <submittedName>
        <fullName evidence="5">Cellulose binding domain-containing protein</fullName>
    </submittedName>
</protein>
<dbReference type="InterPro" id="IPR023393">
    <property type="entry name" value="START-like_dom_sf"/>
</dbReference>
<dbReference type="GO" id="GO:0004553">
    <property type="term" value="F:hydrolase activity, hydrolyzing O-glycosyl compounds"/>
    <property type="evidence" value="ECO:0007669"/>
    <property type="project" value="InterPro"/>
</dbReference>
<keyword evidence="3" id="KW-0812">Transmembrane</keyword>